<sequence length="93" mass="10554">MSSSALNWTKKFSLDYLALDFNSASPAPVQQKLLSEEQRVDYVQVDEQKTQALQSTKQEWTDERQSKDGEQEAFNLKVGKVGNPRTGEELSFP</sequence>
<organism evidence="2 3">
    <name type="scientific">Myodes glareolus</name>
    <name type="common">Bank vole</name>
    <name type="synonym">Clethrionomys glareolus</name>
    <dbReference type="NCBI Taxonomy" id="447135"/>
    <lineage>
        <taxon>Eukaryota</taxon>
        <taxon>Metazoa</taxon>
        <taxon>Chordata</taxon>
        <taxon>Craniata</taxon>
        <taxon>Vertebrata</taxon>
        <taxon>Euteleostomi</taxon>
        <taxon>Mammalia</taxon>
        <taxon>Eutheria</taxon>
        <taxon>Euarchontoglires</taxon>
        <taxon>Glires</taxon>
        <taxon>Rodentia</taxon>
        <taxon>Myomorpha</taxon>
        <taxon>Muroidea</taxon>
        <taxon>Cricetidae</taxon>
        <taxon>Arvicolinae</taxon>
        <taxon>Myodes</taxon>
    </lineage>
</organism>
<evidence type="ECO:0000313" key="3">
    <source>
        <dbReference type="Proteomes" id="UP001488838"/>
    </source>
</evidence>
<reference evidence="2 3" key="1">
    <citation type="journal article" date="2023" name="bioRxiv">
        <title>Conserved and derived expression patterns and positive selection on dental genes reveal complex evolutionary context of ever-growing rodent molars.</title>
        <authorList>
            <person name="Calamari Z.T."/>
            <person name="Song A."/>
            <person name="Cohen E."/>
            <person name="Akter M."/>
            <person name="Roy R.D."/>
            <person name="Hallikas O."/>
            <person name="Christensen M.M."/>
            <person name="Li P."/>
            <person name="Marangoni P."/>
            <person name="Jernvall J."/>
            <person name="Klein O.D."/>
        </authorList>
    </citation>
    <scope>NUCLEOTIDE SEQUENCE [LARGE SCALE GENOMIC DNA]</scope>
    <source>
        <strain evidence="2">V071</strain>
    </source>
</reference>
<dbReference type="PANTHER" id="PTHR45960:SF3">
    <property type="entry name" value="GRB2-ASSOCIATED-BINDING PROTEIN 3"/>
    <property type="match status" value="1"/>
</dbReference>
<dbReference type="GO" id="GO:0035591">
    <property type="term" value="F:signaling adaptor activity"/>
    <property type="evidence" value="ECO:0007669"/>
    <property type="project" value="TreeGrafter"/>
</dbReference>
<dbReference type="AlphaFoldDB" id="A0AAW0H213"/>
<evidence type="ECO:0000256" key="1">
    <source>
        <dbReference type="SAM" id="MobiDB-lite"/>
    </source>
</evidence>
<dbReference type="GO" id="GO:0005737">
    <property type="term" value="C:cytoplasm"/>
    <property type="evidence" value="ECO:0007669"/>
    <property type="project" value="TreeGrafter"/>
</dbReference>
<dbReference type="EMBL" id="JBBHLL010001125">
    <property type="protein sequence ID" value="KAK7796567.1"/>
    <property type="molecule type" value="Genomic_DNA"/>
</dbReference>
<dbReference type="PANTHER" id="PTHR45960">
    <property type="entry name" value="GRB2-ASSOCIATED-BINDING PROTEIN"/>
    <property type="match status" value="1"/>
</dbReference>
<keyword evidence="3" id="KW-1185">Reference proteome</keyword>
<dbReference type="InterPro" id="IPR046355">
    <property type="entry name" value="Gab1-4-like"/>
</dbReference>
<dbReference type="Proteomes" id="UP001488838">
    <property type="component" value="Unassembled WGS sequence"/>
</dbReference>
<evidence type="ECO:0008006" key="4">
    <source>
        <dbReference type="Google" id="ProtNLM"/>
    </source>
</evidence>
<feature type="region of interest" description="Disordered" evidence="1">
    <location>
        <begin position="51"/>
        <end position="93"/>
    </location>
</feature>
<protein>
    <recommendedName>
        <fullName evidence="4">MHC class I antigen</fullName>
    </recommendedName>
</protein>
<name>A0AAW0H213_MYOGA</name>
<gene>
    <name evidence="2" type="ORF">U0070_027244</name>
</gene>
<accession>A0AAW0H213</accession>
<comment type="caution">
    <text evidence="2">The sequence shown here is derived from an EMBL/GenBank/DDBJ whole genome shotgun (WGS) entry which is preliminary data.</text>
</comment>
<proteinExistence type="predicted"/>
<evidence type="ECO:0000313" key="2">
    <source>
        <dbReference type="EMBL" id="KAK7796567.1"/>
    </source>
</evidence>
<feature type="compositionally biased region" description="Basic and acidic residues" evidence="1">
    <location>
        <begin position="59"/>
        <end position="70"/>
    </location>
</feature>
<dbReference type="GO" id="GO:0007165">
    <property type="term" value="P:signal transduction"/>
    <property type="evidence" value="ECO:0007669"/>
    <property type="project" value="TreeGrafter"/>
</dbReference>